<dbReference type="EMBL" id="LCBC01000004">
    <property type="protein sequence ID" value="KKS04620.1"/>
    <property type="molecule type" value="Genomic_DNA"/>
</dbReference>
<comment type="caution">
    <text evidence="1">The sequence shown here is derived from an EMBL/GenBank/DDBJ whole genome shotgun (WGS) entry which is preliminary data.</text>
</comment>
<sequence length="220" mass="25855">MQTSKTCVFCGNPANTREHIPAKQFFKGVPENRLITVPSCSDCNKNFQKNEDFFRQFLAGFLMDRSDHAKKLMENEVSRSIKRKPALGIQMFSQMKKVNLYTKSGIYLGPKTMYRVSDLDYKRINSVVEKIIKGLFYHEFGETIPEDWIIRIVWINPKRDKELGLTEMAKELKWNVIKDDTFAYGHQFVPETFQSIWILDFFKTPIFYILLINRTTAKEN</sequence>
<evidence type="ECO:0000313" key="2">
    <source>
        <dbReference type="Proteomes" id="UP000034493"/>
    </source>
</evidence>
<accession>A0A0G0VUW7</accession>
<proteinExistence type="predicted"/>
<protein>
    <recommendedName>
        <fullName evidence="3">HNH endonuclease 5 domain-containing protein</fullName>
    </recommendedName>
</protein>
<dbReference type="Proteomes" id="UP000034493">
    <property type="component" value="Unassembled WGS sequence"/>
</dbReference>
<name>A0A0G0VUW7_9BACT</name>
<evidence type="ECO:0008006" key="3">
    <source>
        <dbReference type="Google" id="ProtNLM"/>
    </source>
</evidence>
<organism evidence="1 2">
    <name type="scientific">Candidatus Curtissbacteria bacterium GW2011_GWA2_41_24</name>
    <dbReference type="NCBI Taxonomy" id="1618411"/>
    <lineage>
        <taxon>Bacteria</taxon>
        <taxon>Candidatus Curtissiibacteriota</taxon>
    </lineage>
</organism>
<gene>
    <name evidence="1" type="ORF">UU56_C0004G0021</name>
</gene>
<reference evidence="1 2" key="1">
    <citation type="journal article" date="2015" name="Nature">
        <title>rRNA introns, odd ribosomes, and small enigmatic genomes across a large radiation of phyla.</title>
        <authorList>
            <person name="Brown C.T."/>
            <person name="Hug L.A."/>
            <person name="Thomas B.C."/>
            <person name="Sharon I."/>
            <person name="Castelle C.J."/>
            <person name="Singh A."/>
            <person name="Wilkins M.J."/>
            <person name="Williams K.H."/>
            <person name="Banfield J.F."/>
        </authorList>
    </citation>
    <scope>NUCLEOTIDE SEQUENCE [LARGE SCALE GENOMIC DNA]</scope>
</reference>
<evidence type="ECO:0000313" key="1">
    <source>
        <dbReference type="EMBL" id="KKS04620.1"/>
    </source>
</evidence>
<dbReference type="AlphaFoldDB" id="A0A0G0VUW7"/>